<keyword evidence="11" id="KW-1185">Reference proteome</keyword>
<dbReference type="GO" id="GO:0008474">
    <property type="term" value="F:palmitoyl-(protein) hydrolase activity"/>
    <property type="evidence" value="ECO:0007669"/>
    <property type="project" value="UniProtKB-EC"/>
</dbReference>
<dbReference type="InterPro" id="IPR029058">
    <property type="entry name" value="AB_hydrolase_fold"/>
</dbReference>
<name>A0A165CI61_EXIGL</name>
<dbReference type="Gene3D" id="3.40.50.1820">
    <property type="entry name" value="alpha/beta hydrolase"/>
    <property type="match status" value="1"/>
</dbReference>
<keyword evidence="6" id="KW-1015">Disulfide bond</keyword>
<accession>A0A165CI61</accession>
<evidence type="ECO:0000256" key="1">
    <source>
        <dbReference type="ARBA" id="ARBA00010758"/>
    </source>
</evidence>
<dbReference type="OrthoDB" id="10263094at2759"/>
<feature type="chain" id="PRO_5007856020" description="Palmitoyl-protein thioesterase 1" evidence="9">
    <location>
        <begin position="22"/>
        <end position="322"/>
    </location>
</feature>
<keyword evidence="7" id="KW-0325">Glycoprotein</keyword>
<dbReference type="PANTHER" id="PTHR11247:SF8">
    <property type="entry name" value="PALMITOYL-PROTEIN THIOESTERASE 1"/>
    <property type="match status" value="1"/>
</dbReference>
<dbReference type="AlphaFoldDB" id="A0A165CI61"/>
<keyword evidence="4 9" id="KW-0732">Signal</keyword>
<feature type="signal peptide" evidence="9">
    <location>
        <begin position="1"/>
        <end position="21"/>
    </location>
</feature>
<dbReference type="FunFam" id="3.40.50.1820:FF:000107">
    <property type="entry name" value="Palmitoyl-protein thioesterase 1"/>
    <property type="match status" value="1"/>
</dbReference>
<dbReference type="PRINTS" id="PR00414">
    <property type="entry name" value="PPTHIESTRASE"/>
</dbReference>
<proteinExistence type="inferred from homology"/>
<dbReference type="EC" id="3.1.2.22" evidence="2"/>
<sequence length="322" mass="36557">MLGNLHTVVLVLALALAYVLATPTLPPVRPLVVWHGLGDSYNSPAMNRVMDEIRNVHKDIFIHSVYIDPKTDADEKAGWFGDLHEQLAMVAVQLAAVPELANGFDAIGFSQGGQFLRAYVEWYNTPRVHNLITFGSQHFGVSDIPGCRPRDVFCQLAHNAAKAGIYTTWAQHNLIQCQYYRDERRLETYLRQNTFMTSINNELPELRNETFKRNFVSLNNLVLVLFSREQTVVPKESSWFGSYAPRESNEDPTIIPMRLQQLYIEDWIGLRELDESGKVKLLTCDGEHMQLSTECLTPIVKKYVGGYTTSPRERPALVLQSS</sequence>
<keyword evidence="5 10" id="KW-0378">Hydrolase</keyword>
<evidence type="ECO:0000256" key="2">
    <source>
        <dbReference type="ARBA" id="ARBA00012423"/>
    </source>
</evidence>
<dbReference type="PANTHER" id="PTHR11247">
    <property type="entry name" value="PALMITOYL-PROTEIN THIOESTERASE/DOLICHYLDIPHOSPHATASE 1"/>
    <property type="match status" value="1"/>
</dbReference>
<reference evidence="10 11" key="1">
    <citation type="journal article" date="2016" name="Mol. Biol. Evol.">
        <title>Comparative Genomics of Early-Diverging Mushroom-Forming Fungi Provides Insights into the Origins of Lignocellulose Decay Capabilities.</title>
        <authorList>
            <person name="Nagy L.G."/>
            <person name="Riley R."/>
            <person name="Tritt A."/>
            <person name="Adam C."/>
            <person name="Daum C."/>
            <person name="Floudas D."/>
            <person name="Sun H."/>
            <person name="Yadav J.S."/>
            <person name="Pangilinan J."/>
            <person name="Larsson K.H."/>
            <person name="Matsuura K."/>
            <person name="Barry K."/>
            <person name="Labutti K."/>
            <person name="Kuo R."/>
            <person name="Ohm R.A."/>
            <person name="Bhattacharya S.S."/>
            <person name="Shirouzu T."/>
            <person name="Yoshinaga Y."/>
            <person name="Martin F.M."/>
            <person name="Grigoriev I.V."/>
            <person name="Hibbett D.S."/>
        </authorList>
    </citation>
    <scope>NUCLEOTIDE SEQUENCE [LARGE SCALE GENOMIC DNA]</scope>
    <source>
        <strain evidence="10 11">HHB12029</strain>
    </source>
</reference>
<evidence type="ECO:0000256" key="4">
    <source>
        <dbReference type="ARBA" id="ARBA00022729"/>
    </source>
</evidence>
<evidence type="ECO:0000256" key="7">
    <source>
        <dbReference type="ARBA" id="ARBA00023180"/>
    </source>
</evidence>
<dbReference type="EMBL" id="KV426319">
    <property type="protein sequence ID" value="KZV82515.1"/>
    <property type="molecule type" value="Genomic_DNA"/>
</dbReference>
<evidence type="ECO:0000256" key="3">
    <source>
        <dbReference type="ARBA" id="ARBA00014212"/>
    </source>
</evidence>
<evidence type="ECO:0000256" key="9">
    <source>
        <dbReference type="SAM" id="SignalP"/>
    </source>
</evidence>
<comment type="similarity">
    <text evidence="1">Belongs to the palmitoyl-protein thioesterase family.</text>
</comment>
<gene>
    <name evidence="10" type="ORF">EXIGLDRAFT_702466</name>
</gene>
<dbReference type="Pfam" id="PF02089">
    <property type="entry name" value="Palm_thioest"/>
    <property type="match status" value="1"/>
</dbReference>
<protein>
    <recommendedName>
        <fullName evidence="3">Palmitoyl-protein thioesterase 1</fullName>
        <ecNumber evidence="2">3.1.2.22</ecNumber>
    </recommendedName>
    <alternativeName>
        <fullName evidence="8">Palmitoyl-protein hydrolase 1</fullName>
    </alternativeName>
</protein>
<dbReference type="STRING" id="1314781.A0A165CI61"/>
<dbReference type="SUPFAM" id="SSF53474">
    <property type="entry name" value="alpha/beta-Hydrolases"/>
    <property type="match status" value="1"/>
</dbReference>
<evidence type="ECO:0000313" key="10">
    <source>
        <dbReference type="EMBL" id="KZV82515.1"/>
    </source>
</evidence>
<dbReference type="Proteomes" id="UP000077266">
    <property type="component" value="Unassembled WGS sequence"/>
</dbReference>
<organism evidence="10 11">
    <name type="scientific">Exidia glandulosa HHB12029</name>
    <dbReference type="NCBI Taxonomy" id="1314781"/>
    <lineage>
        <taxon>Eukaryota</taxon>
        <taxon>Fungi</taxon>
        <taxon>Dikarya</taxon>
        <taxon>Basidiomycota</taxon>
        <taxon>Agaricomycotina</taxon>
        <taxon>Agaricomycetes</taxon>
        <taxon>Auriculariales</taxon>
        <taxon>Exidiaceae</taxon>
        <taxon>Exidia</taxon>
    </lineage>
</organism>
<evidence type="ECO:0000256" key="8">
    <source>
        <dbReference type="ARBA" id="ARBA00031934"/>
    </source>
</evidence>
<evidence type="ECO:0000256" key="6">
    <source>
        <dbReference type="ARBA" id="ARBA00023157"/>
    </source>
</evidence>
<evidence type="ECO:0000256" key="5">
    <source>
        <dbReference type="ARBA" id="ARBA00022801"/>
    </source>
</evidence>
<evidence type="ECO:0000313" key="11">
    <source>
        <dbReference type="Proteomes" id="UP000077266"/>
    </source>
</evidence>
<dbReference type="InterPro" id="IPR002472">
    <property type="entry name" value="Palm_thioest"/>
</dbReference>
<dbReference type="InParanoid" id="A0A165CI61"/>